<dbReference type="Proteomes" id="UP001302719">
    <property type="component" value="Chromosome"/>
</dbReference>
<dbReference type="RefSeq" id="WP_312641064.1">
    <property type="nucleotide sequence ID" value="NZ_CP116967.1"/>
</dbReference>
<keyword evidence="2" id="KW-1185">Reference proteome</keyword>
<dbReference type="EMBL" id="CP116967">
    <property type="protein sequence ID" value="WNM57036.1"/>
    <property type="molecule type" value="Genomic_DNA"/>
</dbReference>
<organism evidence="1 2">
    <name type="scientific">Candidatus Nitrospira allomarina</name>
    <dbReference type="NCBI Taxonomy" id="3020900"/>
    <lineage>
        <taxon>Bacteria</taxon>
        <taxon>Pseudomonadati</taxon>
        <taxon>Nitrospirota</taxon>
        <taxon>Nitrospiria</taxon>
        <taxon>Nitrospirales</taxon>
        <taxon>Nitrospiraceae</taxon>
        <taxon>Nitrospira</taxon>
    </lineage>
</organism>
<reference evidence="1 2" key="1">
    <citation type="submission" date="2023-01" db="EMBL/GenBank/DDBJ databases">
        <title>Cultivation and genomic characterization of new, ubiquitous marine nitrite-oxidizing bacteria from the Nitrospirales.</title>
        <authorList>
            <person name="Mueller A.J."/>
            <person name="Daebeler A."/>
            <person name="Herbold C.W."/>
            <person name="Kirkegaard R.H."/>
            <person name="Daims H."/>
        </authorList>
    </citation>
    <scope>NUCLEOTIDE SEQUENCE [LARGE SCALE GENOMIC DNA]</scope>
    <source>
        <strain evidence="1 2">VA</strain>
    </source>
</reference>
<dbReference type="AlphaFoldDB" id="A0AA96G8W0"/>
<dbReference type="KEGG" id="nall:PP769_13760"/>
<sequence>MRDLKGQFHLVSVNIGDAAKYVEWAKDAFEYSGRSSDAVLLIDARSIPANTQTNIAVGLVEPRNGEALAWLFSLSGDLGGLSFSTTQGMIISSVQPWVYAIVSWSQEKKEH</sequence>
<protein>
    <submittedName>
        <fullName evidence="1">Uncharacterized protein</fullName>
    </submittedName>
</protein>
<gene>
    <name evidence="1" type="ORF">PP769_13760</name>
</gene>
<name>A0AA96G8W0_9BACT</name>
<accession>A0AA96G8W0</accession>
<evidence type="ECO:0000313" key="2">
    <source>
        <dbReference type="Proteomes" id="UP001302719"/>
    </source>
</evidence>
<evidence type="ECO:0000313" key="1">
    <source>
        <dbReference type="EMBL" id="WNM57036.1"/>
    </source>
</evidence>
<proteinExistence type="predicted"/>